<accession>A0A6A6PEN6</accession>
<organism evidence="1 2">
    <name type="scientific">Lineolata rhizophorae</name>
    <dbReference type="NCBI Taxonomy" id="578093"/>
    <lineage>
        <taxon>Eukaryota</taxon>
        <taxon>Fungi</taxon>
        <taxon>Dikarya</taxon>
        <taxon>Ascomycota</taxon>
        <taxon>Pezizomycotina</taxon>
        <taxon>Dothideomycetes</taxon>
        <taxon>Dothideomycetes incertae sedis</taxon>
        <taxon>Lineolatales</taxon>
        <taxon>Lineolataceae</taxon>
        <taxon>Lineolata</taxon>
    </lineage>
</organism>
<dbReference type="EMBL" id="MU001670">
    <property type="protein sequence ID" value="KAF2462189.1"/>
    <property type="molecule type" value="Genomic_DNA"/>
</dbReference>
<proteinExistence type="predicted"/>
<gene>
    <name evidence="1" type="ORF">BDY21DRAFT_330693</name>
</gene>
<keyword evidence="2" id="KW-1185">Reference proteome</keyword>
<reference evidence="1" key="1">
    <citation type="journal article" date="2020" name="Stud. Mycol.">
        <title>101 Dothideomycetes genomes: a test case for predicting lifestyles and emergence of pathogens.</title>
        <authorList>
            <person name="Haridas S."/>
            <person name="Albert R."/>
            <person name="Binder M."/>
            <person name="Bloem J."/>
            <person name="Labutti K."/>
            <person name="Salamov A."/>
            <person name="Andreopoulos B."/>
            <person name="Baker S."/>
            <person name="Barry K."/>
            <person name="Bills G."/>
            <person name="Bluhm B."/>
            <person name="Cannon C."/>
            <person name="Castanera R."/>
            <person name="Culley D."/>
            <person name="Daum C."/>
            <person name="Ezra D."/>
            <person name="Gonzalez J."/>
            <person name="Henrissat B."/>
            <person name="Kuo A."/>
            <person name="Liang C."/>
            <person name="Lipzen A."/>
            <person name="Lutzoni F."/>
            <person name="Magnuson J."/>
            <person name="Mondo S."/>
            <person name="Nolan M."/>
            <person name="Ohm R."/>
            <person name="Pangilinan J."/>
            <person name="Park H.-J."/>
            <person name="Ramirez L."/>
            <person name="Alfaro M."/>
            <person name="Sun H."/>
            <person name="Tritt A."/>
            <person name="Yoshinaga Y."/>
            <person name="Zwiers L.-H."/>
            <person name="Turgeon B."/>
            <person name="Goodwin S."/>
            <person name="Spatafora J."/>
            <person name="Crous P."/>
            <person name="Grigoriev I."/>
        </authorList>
    </citation>
    <scope>NUCLEOTIDE SEQUENCE</scope>
    <source>
        <strain evidence="1">ATCC 16933</strain>
    </source>
</reference>
<dbReference type="AlphaFoldDB" id="A0A6A6PEN6"/>
<evidence type="ECO:0000313" key="1">
    <source>
        <dbReference type="EMBL" id="KAF2462189.1"/>
    </source>
</evidence>
<sequence>MSKKYSSYFPPNHPTPKNCWKDGSAPSIPWTASVSLPTSWTALLMWSAFSALHV</sequence>
<evidence type="ECO:0000313" key="2">
    <source>
        <dbReference type="Proteomes" id="UP000799766"/>
    </source>
</evidence>
<dbReference type="Proteomes" id="UP000799766">
    <property type="component" value="Unassembled WGS sequence"/>
</dbReference>
<protein>
    <submittedName>
        <fullName evidence="1">Uncharacterized protein</fullName>
    </submittedName>
</protein>
<name>A0A6A6PEN6_9PEZI</name>